<dbReference type="SUPFAM" id="SSF53623">
    <property type="entry name" value="MurD-like peptide ligases, catalytic domain"/>
    <property type="match status" value="1"/>
</dbReference>
<evidence type="ECO:0000259" key="1">
    <source>
        <dbReference type="Pfam" id="PF08245"/>
    </source>
</evidence>
<dbReference type="InterPro" id="IPR008337">
    <property type="entry name" value="Capsule_biosynth_CapB"/>
</dbReference>
<dbReference type="PRINTS" id="PR01758">
    <property type="entry name" value="CAPSULEPROTB"/>
</dbReference>
<dbReference type="GO" id="GO:0016020">
    <property type="term" value="C:membrane"/>
    <property type="evidence" value="ECO:0007669"/>
    <property type="project" value="InterPro"/>
</dbReference>
<accession>A0A7V3ZSR3</accession>
<dbReference type="GO" id="GO:0045227">
    <property type="term" value="P:capsule polysaccharide biosynthetic process"/>
    <property type="evidence" value="ECO:0007669"/>
    <property type="project" value="InterPro"/>
</dbReference>
<dbReference type="GO" id="GO:0005524">
    <property type="term" value="F:ATP binding"/>
    <property type="evidence" value="ECO:0007669"/>
    <property type="project" value="InterPro"/>
</dbReference>
<dbReference type="Pfam" id="PF08245">
    <property type="entry name" value="Mur_ligase_M"/>
    <property type="match status" value="1"/>
</dbReference>
<evidence type="ECO:0000313" key="2">
    <source>
        <dbReference type="EMBL" id="HGK53667.1"/>
    </source>
</evidence>
<dbReference type="InterPro" id="IPR050061">
    <property type="entry name" value="MurCDEF_pg_biosynth"/>
</dbReference>
<dbReference type="InterPro" id="IPR036565">
    <property type="entry name" value="Mur-like_cat_sf"/>
</dbReference>
<dbReference type="NCBIfam" id="TIGR04012">
    <property type="entry name" value="poly_gGlu_PgsB"/>
    <property type="match status" value="1"/>
</dbReference>
<dbReference type="InterPro" id="IPR013221">
    <property type="entry name" value="Mur_ligase_cen"/>
</dbReference>
<dbReference type="GO" id="GO:0016881">
    <property type="term" value="F:acid-amino acid ligase activity"/>
    <property type="evidence" value="ECO:0007669"/>
    <property type="project" value="InterPro"/>
</dbReference>
<protein>
    <submittedName>
        <fullName evidence="2">Poly-gamma-glutamate synthase PgsB</fullName>
    </submittedName>
</protein>
<sequence>MGTYLTVEIIRYQKHLKNLEKIKNRIHVNGTRGKSSTTRLIYQGLKANPENIVVAKTTGTVPRFIFPDGKELPVARPGKPNIIEQLRMVEIAAKLGANFFVTECMAITPEYIKVFEEKIMKSDVGVITNVREDHLDVMGPTLFDVARNLCLSIPKNGVLFTCEEKFFDIIKEECEKRKTQIFFVDSSWVNEEILKKFSYIEHKENVAIACSVCEYFGIKKEDALKSMYNVNPDPGVLERYLIEERGKKIEFYSAFAANDPESTSILWQNFSKDKKIKVVLFVLRSDRAQRTESFLKFLGEKIKGDYYIICGEHSFIVKNNLIKKGVEKERIITFKNPKPEEVFDRVLEIGEEIICMGIGNIVGLGNKIREIFKSKRIL</sequence>
<dbReference type="EMBL" id="DTDP01000065">
    <property type="protein sequence ID" value="HGK53667.1"/>
    <property type="molecule type" value="Genomic_DNA"/>
</dbReference>
<comment type="caution">
    <text evidence="2">The sequence shown here is derived from an EMBL/GenBank/DDBJ whole genome shotgun (WGS) entry which is preliminary data.</text>
</comment>
<dbReference type="Gene3D" id="3.40.1190.10">
    <property type="entry name" value="Mur-like, catalytic domain"/>
    <property type="match status" value="1"/>
</dbReference>
<dbReference type="AlphaFoldDB" id="A0A7V3ZSR3"/>
<dbReference type="PANTHER" id="PTHR43445">
    <property type="entry name" value="UDP-N-ACETYLMURAMATE--L-ALANINE LIGASE-RELATED"/>
    <property type="match status" value="1"/>
</dbReference>
<dbReference type="PANTHER" id="PTHR43445:SF1">
    <property type="entry name" value="PGA SYNTHASE CAPB"/>
    <property type="match status" value="1"/>
</dbReference>
<name>A0A7V3ZSR3_UNCW3</name>
<gene>
    <name evidence="2" type="primary">pgsB</name>
    <name evidence="2" type="ORF">ENU72_01425</name>
</gene>
<feature type="domain" description="Mur ligase central" evidence="1">
    <location>
        <begin position="28"/>
        <end position="208"/>
    </location>
</feature>
<organism evidence="2">
    <name type="scientific">candidate division WOR-3 bacterium</name>
    <dbReference type="NCBI Taxonomy" id="2052148"/>
    <lineage>
        <taxon>Bacteria</taxon>
        <taxon>Bacteria division WOR-3</taxon>
    </lineage>
</organism>
<reference evidence="2" key="1">
    <citation type="journal article" date="2020" name="mSystems">
        <title>Genome- and Community-Level Interaction Insights into Carbon Utilization and Element Cycling Functions of Hydrothermarchaeota in Hydrothermal Sediment.</title>
        <authorList>
            <person name="Zhou Z."/>
            <person name="Liu Y."/>
            <person name="Xu W."/>
            <person name="Pan J."/>
            <person name="Luo Z.H."/>
            <person name="Li M."/>
        </authorList>
    </citation>
    <scope>NUCLEOTIDE SEQUENCE [LARGE SCALE GENOMIC DNA]</scope>
    <source>
        <strain evidence="2">SpSt-695</strain>
    </source>
</reference>
<proteinExistence type="predicted"/>